<feature type="transmembrane region" description="Helical" evidence="12">
    <location>
        <begin position="306"/>
        <end position="328"/>
    </location>
</feature>
<keyword evidence="3 12" id="KW-0812">Transmembrane</keyword>
<dbReference type="InterPro" id="IPR003780">
    <property type="entry name" value="COX15/CtaA_fam"/>
</dbReference>
<feature type="transmembrane region" description="Helical" evidence="12">
    <location>
        <begin position="199"/>
        <end position="220"/>
    </location>
</feature>
<keyword evidence="9 12" id="KW-0472">Membrane</keyword>
<comment type="subcellular location">
    <subcellularLocation>
        <location evidence="1">Membrane</location>
        <topology evidence="1">Multi-pass membrane protein</topology>
    </subcellularLocation>
</comment>
<keyword evidence="5 12" id="KW-1133">Transmembrane helix</keyword>
<dbReference type="GO" id="GO:0016491">
    <property type="term" value="F:oxidoreductase activity"/>
    <property type="evidence" value="ECO:0007669"/>
    <property type="project" value="UniProtKB-KW"/>
</dbReference>
<dbReference type="PANTHER" id="PTHR35457">
    <property type="entry name" value="HEME A SYNTHASE"/>
    <property type="match status" value="1"/>
</dbReference>
<evidence type="ECO:0000256" key="6">
    <source>
        <dbReference type="ARBA" id="ARBA00023002"/>
    </source>
</evidence>
<evidence type="ECO:0000313" key="13">
    <source>
        <dbReference type="EMBL" id="ASN81221.1"/>
    </source>
</evidence>
<keyword evidence="10" id="KW-1015">Disulfide bond</keyword>
<evidence type="ECO:0008006" key="15">
    <source>
        <dbReference type="Google" id="ProtNLM"/>
    </source>
</evidence>
<keyword evidence="2" id="KW-1003">Cell membrane</keyword>
<organism evidence="13 14">
    <name type="scientific">Deinococcus ficus</name>
    <dbReference type="NCBI Taxonomy" id="317577"/>
    <lineage>
        <taxon>Bacteria</taxon>
        <taxon>Thermotogati</taxon>
        <taxon>Deinococcota</taxon>
        <taxon>Deinococci</taxon>
        <taxon>Deinococcales</taxon>
        <taxon>Deinococcaceae</taxon>
        <taxon>Deinococcus</taxon>
    </lineage>
</organism>
<name>A0A221SX72_9DEIO</name>
<accession>A0A221SX72</accession>
<dbReference type="GO" id="GO:0016020">
    <property type="term" value="C:membrane"/>
    <property type="evidence" value="ECO:0007669"/>
    <property type="project" value="UniProtKB-SubCell"/>
</dbReference>
<keyword evidence="8" id="KW-0350">Heme biosynthesis</keyword>
<protein>
    <recommendedName>
        <fullName evidence="15">Heme A synthase</fullName>
    </recommendedName>
</protein>
<comment type="pathway">
    <text evidence="11">Porphyrin-containing compound metabolism.</text>
</comment>
<feature type="transmembrane region" description="Helical" evidence="12">
    <location>
        <begin position="232"/>
        <end position="258"/>
    </location>
</feature>
<evidence type="ECO:0000256" key="10">
    <source>
        <dbReference type="ARBA" id="ARBA00023157"/>
    </source>
</evidence>
<dbReference type="Proteomes" id="UP000259030">
    <property type="component" value="Chromosome"/>
</dbReference>
<evidence type="ECO:0000313" key="14">
    <source>
        <dbReference type="Proteomes" id="UP000259030"/>
    </source>
</evidence>
<keyword evidence="14" id="KW-1185">Reference proteome</keyword>
<evidence type="ECO:0000256" key="8">
    <source>
        <dbReference type="ARBA" id="ARBA00023133"/>
    </source>
</evidence>
<gene>
    <name evidence="13" type="ORF">DFI_09565</name>
</gene>
<feature type="transmembrane region" description="Helical" evidence="12">
    <location>
        <begin position="270"/>
        <end position="294"/>
    </location>
</feature>
<proteinExistence type="predicted"/>
<evidence type="ECO:0000256" key="1">
    <source>
        <dbReference type="ARBA" id="ARBA00004141"/>
    </source>
</evidence>
<feature type="transmembrane region" description="Helical" evidence="12">
    <location>
        <begin position="80"/>
        <end position="100"/>
    </location>
</feature>
<dbReference type="KEGG" id="dfc:DFI_09565"/>
<dbReference type="EMBL" id="CP021081">
    <property type="protein sequence ID" value="ASN81221.1"/>
    <property type="molecule type" value="Genomic_DNA"/>
</dbReference>
<feature type="transmembrane region" description="Helical" evidence="12">
    <location>
        <begin position="142"/>
        <end position="161"/>
    </location>
</feature>
<evidence type="ECO:0000256" key="4">
    <source>
        <dbReference type="ARBA" id="ARBA00022723"/>
    </source>
</evidence>
<feature type="transmembrane region" description="Helical" evidence="12">
    <location>
        <begin position="421"/>
        <end position="442"/>
    </location>
</feature>
<evidence type="ECO:0000256" key="2">
    <source>
        <dbReference type="ARBA" id="ARBA00022475"/>
    </source>
</evidence>
<keyword evidence="7" id="KW-0408">Iron</keyword>
<feature type="transmembrane region" description="Helical" evidence="12">
    <location>
        <begin position="395"/>
        <end position="415"/>
    </location>
</feature>
<dbReference type="InterPro" id="IPR050450">
    <property type="entry name" value="COX15/CtaA_HemeA_synthase"/>
</dbReference>
<dbReference type="STRING" id="317577.GCA_000419625_02000"/>
<feature type="transmembrane region" description="Helical" evidence="12">
    <location>
        <begin position="173"/>
        <end position="193"/>
    </location>
</feature>
<dbReference type="GO" id="GO:0046872">
    <property type="term" value="F:metal ion binding"/>
    <property type="evidence" value="ECO:0007669"/>
    <property type="project" value="UniProtKB-KW"/>
</dbReference>
<keyword evidence="6" id="KW-0560">Oxidoreductase</keyword>
<evidence type="ECO:0000256" key="7">
    <source>
        <dbReference type="ARBA" id="ARBA00023004"/>
    </source>
</evidence>
<evidence type="ECO:0000256" key="9">
    <source>
        <dbReference type="ARBA" id="ARBA00023136"/>
    </source>
</evidence>
<evidence type="ECO:0000256" key="3">
    <source>
        <dbReference type="ARBA" id="ARBA00022692"/>
    </source>
</evidence>
<evidence type="ECO:0000256" key="12">
    <source>
        <dbReference type="SAM" id="Phobius"/>
    </source>
</evidence>
<feature type="transmembrane region" description="Helical" evidence="12">
    <location>
        <begin position="363"/>
        <end position="383"/>
    </location>
</feature>
<sequence length="459" mass="47239">MRHATPAPAPSCAAGTILCVGGGLQWHVPHATSARGRAGCRAPPSRTGTRGARRTVNEVSGTLRVAQGTRSEPHRAAGGWLLPLAWFALLYNVLVILWGAVVRITGAGAGCGDHWPLCNGVVVPPSLAEKTLIEFSHRLTSGASGVVAIALFAAAFAAVVRRAPATGAPQGRVRLWFGLGLAAAGVLLAGAALQSGALVLLGAGLGLGCLVGWLSALLATRGLTWREAFTRWPVLLGAALSFALILLEGVVGGIQVLLGLTADSTDPARGFVQGIHLANTFALLGALLLTVLWARGEPALRLRGQGRVGAVIAGGVVLMLLLGMAGAVTALGDLLFAPAAGTPLDTVKRDYAATASLIENLRVVHPVLAILGSAYLLWMARLLARLRPSPAVTRWGAALAGVIGVQVLVGFVNVALKAPGWMQLVHLLLACIMWLVTLMLAYRALTLVRADAPAARGSA</sequence>
<keyword evidence="4" id="KW-0479">Metal-binding</keyword>
<evidence type="ECO:0000256" key="5">
    <source>
        <dbReference type="ARBA" id="ARBA00022989"/>
    </source>
</evidence>
<evidence type="ECO:0000256" key="11">
    <source>
        <dbReference type="ARBA" id="ARBA00023444"/>
    </source>
</evidence>
<dbReference type="AlphaFoldDB" id="A0A221SX72"/>
<reference evidence="13 14" key="1">
    <citation type="submission" date="2017-05" db="EMBL/GenBank/DDBJ databases">
        <title>The complete genome sequence of Deinococcus ficus isolated from the rhizosphere of the Ficus religiosa L. in Taiwan.</title>
        <authorList>
            <person name="Wu K.-M."/>
            <person name="Liao T.-L."/>
            <person name="Liu Y.-M."/>
            <person name="Young C.-C."/>
            <person name="Tsai S.-F."/>
        </authorList>
    </citation>
    <scope>NUCLEOTIDE SEQUENCE [LARGE SCALE GENOMIC DNA]</scope>
    <source>
        <strain evidence="13 14">CC-FR2-10</strain>
    </source>
</reference>
<dbReference type="Pfam" id="PF02628">
    <property type="entry name" value="COX15-CtaA"/>
    <property type="match status" value="2"/>
</dbReference>
<dbReference type="GO" id="GO:0006784">
    <property type="term" value="P:heme A biosynthetic process"/>
    <property type="evidence" value="ECO:0007669"/>
    <property type="project" value="InterPro"/>
</dbReference>
<dbReference type="PANTHER" id="PTHR35457:SF1">
    <property type="entry name" value="HEME A SYNTHASE"/>
    <property type="match status" value="1"/>
</dbReference>